<comment type="similarity">
    <text evidence="3">Belongs to the acetyltransferase family. RimJ subfamily.</text>
</comment>
<dbReference type="CDD" id="cd04301">
    <property type="entry name" value="NAT_SF"/>
    <property type="match status" value="1"/>
</dbReference>
<sequence length="225" mass="25679">MSPSQENPEPLPEPLPEAFPSPILTLTPNPSTTLHIRPFHPSDTLQVSRIANNTFISSCMRNTFPYPYTLQDAHNWIHIATTSFSDPVTKPTISDQPLHLDYAIVLNGRLIGDIGLKPLWDIESETFEIGYWLSEEAWGKGIMTLVLKEFITWTWEQFPAIRRLEAMTFSFNEASKRVLTKAGFVKEGVKREAVTKGDKVWDMVVFGLLRREWTTQVFNITSDEP</sequence>
<accession>A0AAN6W2D9</accession>
<dbReference type="PANTHER" id="PTHR43792">
    <property type="entry name" value="GNAT FAMILY, PUTATIVE (AFU_ORTHOLOGUE AFUA_3G00765)-RELATED-RELATED"/>
    <property type="match status" value="1"/>
</dbReference>
<evidence type="ECO:0000256" key="1">
    <source>
        <dbReference type="ARBA" id="ARBA00022679"/>
    </source>
</evidence>
<reference evidence="6" key="1">
    <citation type="journal article" date="2023" name="Mol. Phylogenet. Evol.">
        <title>Genome-scale phylogeny and comparative genomics of the fungal order Sordariales.</title>
        <authorList>
            <person name="Hensen N."/>
            <person name="Bonometti L."/>
            <person name="Westerberg I."/>
            <person name="Brannstrom I.O."/>
            <person name="Guillou S."/>
            <person name="Cros-Aarteil S."/>
            <person name="Calhoun S."/>
            <person name="Haridas S."/>
            <person name="Kuo A."/>
            <person name="Mondo S."/>
            <person name="Pangilinan J."/>
            <person name="Riley R."/>
            <person name="LaButti K."/>
            <person name="Andreopoulos B."/>
            <person name="Lipzen A."/>
            <person name="Chen C."/>
            <person name="Yan M."/>
            <person name="Daum C."/>
            <person name="Ng V."/>
            <person name="Clum A."/>
            <person name="Steindorff A."/>
            <person name="Ohm R.A."/>
            <person name="Martin F."/>
            <person name="Silar P."/>
            <person name="Natvig D.O."/>
            <person name="Lalanne C."/>
            <person name="Gautier V."/>
            <person name="Ament-Velasquez S.L."/>
            <person name="Kruys A."/>
            <person name="Hutchinson M.I."/>
            <person name="Powell A.J."/>
            <person name="Barry K."/>
            <person name="Miller A.N."/>
            <person name="Grigoriev I.V."/>
            <person name="Debuchy R."/>
            <person name="Gladieux P."/>
            <person name="Hiltunen Thoren M."/>
            <person name="Johannesson H."/>
        </authorList>
    </citation>
    <scope>NUCLEOTIDE SEQUENCE</scope>
    <source>
        <strain evidence="6">CBS 892.96</strain>
    </source>
</reference>
<keyword evidence="7" id="KW-1185">Reference proteome</keyword>
<dbReference type="InterPro" id="IPR016181">
    <property type="entry name" value="Acyl_CoA_acyltransferase"/>
</dbReference>
<dbReference type="PANTHER" id="PTHR43792:SF8">
    <property type="entry name" value="[RIBOSOMAL PROTEIN US5]-ALANINE N-ACETYLTRANSFERASE"/>
    <property type="match status" value="1"/>
</dbReference>
<feature type="region of interest" description="Disordered" evidence="4">
    <location>
        <begin position="1"/>
        <end position="23"/>
    </location>
</feature>
<organism evidence="6 7">
    <name type="scientific">Triangularia setosa</name>
    <dbReference type="NCBI Taxonomy" id="2587417"/>
    <lineage>
        <taxon>Eukaryota</taxon>
        <taxon>Fungi</taxon>
        <taxon>Dikarya</taxon>
        <taxon>Ascomycota</taxon>
        <taxon>Pezizomycotina</taxon>
        <taxon>Sordariomycetes</taxon>
        <taxon>Sordariomycetidae</taxon>
        <taxon>Sordariales</taxon>
        <taxon>Podosporaceae</taxon>
        <taxon>Triangularia</taxon>
    </lineage>
</organism>
<evidence type="ECO:0000256" key="2">
    <source>
        <dbReference type="ARBA" id="ARBA00023315"/>
    </source>
</evidence>
<dbReference type="Proteomes" id="UP001302321">
    <property type="component" value="Unassembled WGS sequence"/>
</dbReference>
<evidence type="ECO:0000259" key="5">
    <source>
        <dbReference type="PROSITE" id="PS51186"/>
    </source>
</evidence>
<dbReference type="GO" id="GO:0016747">
    <property type="term" value="F:acyltransferase activity, transferring groups other than amino-acyl groups"/>
    <property type="evidence" value="ECO:0007669"/>
    <property type="project" value="InterPro"/>
</dbReference>
<dbReference type="InterPro" id="IPR051531">
    <property type="entry name" value="N-acetyltransferase"/>
</dbReference>
<dbReference type="EMBL" id="MU866302">
    <property type="protein sequence ID" value="KAK4174078.1"/>
    <property type="molecule type" value="Genomic_DNA"/>
</dbReference>
<evidence type="ECO:0000256" key="4">
    <source>
        <dbReference type="SAM" id="MobiDB-lite"/>
    </source>
</evidence>
<keyword evidence="1" id="KW-0808">Transferase</keyword>
<evidence type="ECO:0000313" key="7">
    <source>
        <dbReference type="Proteomes" id="UP001302321"/>
    </source>
</evidence>
<feature type="domain" description="N-acetyltransferase" evidence="5">
    <location>
        <begin position="34"/>
        <end position="211"/>
    </location>
</feature>
<dbReference type="AlphaFoldDB" id="A0AAN6W2D9"/>
<reference evidence="6" key="2">
    <citation type="submission" date="2023-05" db="EMBL/GenBank/DDBJ databases">
        <authorList>
            <consortium name="Lawrence Berkeley National Laboratory"/>
            <person name="Steindorff A."/>
            <person name="Hensen N."/>
            <person name="Bonometti L."/>
            <person name="Westerberg I."/>
            <person name="Brannstrom I.O."/>
            <person name="Guillou S."/>
            <person name="Cros-Aarteil S."/>
            <person name="Calhoun S."/>
            <person name="Haridas S."/>
            <person name="Kuo A."/>
            <person name="Mondo S."/>
            <person name="Pangilinan J."/>
            <person name="Riley R."/>
            <person name="Labutti K."/>
            <person name="Andreopoulos B."/>
            <person name="Lipzen A."/>
            <person name="Chen C."/>
            <person name="Yanf M."/>
            <person name="Daum C."/>
            <person name="Ng V."/>
            <person name="Clum A."/>
            <person name="Ohm R."/>
            <person name="Martin F."/>
            <person name="Silar P."/>
            <person name="Natvig D."/>
            <person name="Lalanne C."/>
            <person name="Gautier V."/>
            <person name="Ament-Velasquez S.L."/>
            <person name="Kruys A."/>
            <person name="Hutchinson M.I."/>
            <person name="Powell A.J."/>
            <person name="Barry K."/>
            <person name="Miller A.N."/>
            <person name="Grigoriev I.V."/>
            <person name="Debuchy R."/>
            <person name="Gladieux P."/>
            <person name="Thoren M.H."/>
            <person name="Johannesson H."/>
        </authorList>
    </citation>
    <scope>NUCLEOTIDE SEQUENCE</scope>
    <source>
        <strain evidence="6">CBS 892.96</strain>
    </source>
</reference>
<proteinExistence type="inferred from homology"/>
<dbReference type="Gene3D" id="3.40.630.30">
    <property type="match status" value="1"/>
</dbReference>
<gene>
    <name evidence="6" type="ORF">QBC36DRAFT_334444</name>
</gene>
<evidence type="ECO:0000256" key="3">
    <source>
        <dbReference type="ARBA" id="ARBA00038502"/>
    </source>
</evidence>
<keyword evidence="2" id="KW-0012">Acyltransferase</keyword>
<dbReference type="PROSITE" id="PS51186">
    <property type="entry name" value="GNAT"/>
    <property type="match status" value="1"/>
</dbReference>
<dbReference type="InterPro" id="IPR000182">
    <property type="entry name" value="GNAT_dom"/>
</dbReference>
<name>A0AAN6W2D9_9PEZI</name>
<protein>
    <submittedName>
        <fullName evidence="6">Acyl-CoA N-acyltransferase</fullName>
    </submittedName>
</protein>
<evidence type="ECO:0000313" key="6">
    <source>
        <dbReference type="EMBL" id="KAK4174078.1"/>
    </source>
</evidence>
<feature type="compositionally biased region" description="Pro residues" evidence="4">
    <location>
        <begin position="9"/>
        <end position="19"/>
    </location>
</feature>
<dbReference type="Pfam" id="PF13302">
    <property type="entry name" value="Acetyltransf_3"/>
    <property type="match status" value="1"/>
</dbReference>
<dbReference type="SUPFAM" id="SSF55729">
    <property type="entry name" value="Acyl-CoA N-acyltransferases (Nat)"/>
    <property type="match status" value="1"/>
</dbReference>
<comment type="caution">
    <text evidence="6">The sequence shown here is derived from an EMBL/GenBank/DDBJ whole genome shotgun (WGS) entry which is preliminary data.</text>
</comment>